<dbReference type="EMBL" id="CP129970">
    <property type="protein sequence ID" value="WKK84060.1"/>
    <property type="molecule type" value="Genomic_DNA"/>
</dbReference>
<evidence type="ECO:0000313" key="2">
    <source>
        <dbReference type="Proteomes" id="UP001244443"/>
    </source>
</evidence>
<sequence>MKIIFSIILTFCFGLTGFSQETYTARKGSRFFPGHLHIVMQVDSTEIHYQLFNHWYSLSYAQSRDIKIPINKLEDYGEQNDTLTIIVHDKKVKLIDKRNKLDRKIKHQKLCASVETMRKISYANSIAEKYDDMMHFYLYEREDLELTEEEFKKLVDNNLKEEIKKRHANNG</sequence>
<gene>
    <name evidence="1" type="ORF">QYS48_17790</name>
</gene>
<dbReference type="Proteomes" id="UP001244443">
    <property type="component" value="Chromosome"/>
</dbReference>
<proteinExistence type="predicted"/>
<evidence type="ECO:0000313" key="1">
    <source>
        <dbReference type="EMBL" id="WKK84060.1"/>
    </source>
</evidence>
<name>A0AA49GFY3_9BACT</name>
<reference evidence="1" key="1">
    <citation type="submission" date="2023-08" db="EMBL/GenBank/DDBJ databases">
        <title>Comparative genomics and taxonomic characterization of three novel marine species of genus Marivirga.</title>
        <authorList>
            <person name="Muhammad N."/>
            <person name="Kim S.-G."/>
        </authorList>
    </citation>
    <scope>NUCLEOTIDE SEQUENCE [LARGE SCALE GENOMIC DNA]</scope>
    <source>
        <strain evidence="1">ABR2-2</strain>
    </source>
</reference>
<accession>A0AA49GFY3</accession>
<keyword evidence="2" id="KW-1185">Reference proteome</keyword>
<protein>
    <submittedName>
        <fullName evidence="1">Uncharacterized protein</fullName>
    </submittedName>
</protein>
<dbReference type="AlphaFoldDB" id="A0AA49GFY3"/>
<organism evidence="1 2">
    <name type="scientific">Marivirga arenosa</name>
    <dbReference type="NCBI Taxonomy" id="3059076"/>
    <lineage>
        <taxon>Bacteria</taxon>
        <taxon>Pseudomonadati</taxon>
        <taxon>Bacteroidota</taxon>
        <taxon>Cytophagia</taxon>
        <taxon>Cytophagales</taxon>
        <taxon>Marivirgaceae</taxon>
        <taxon>Marivirga</taxon>
    </lineage>
</organism>
<dbReference type="RefSeq" id="WP_302100350.1">
    <property type="nucleotide sequence ID" value="NZ_CP129970.2"/>
</dbReference>